<proteinExistence type="predicted"/>
<keyword evidence="3" id="KW-0998">Cell outer membrane</keyword>
<dbReference type="PANTHER" id="PTHR34597">
    <property type="entry name" value="SLR1661 PROTEIN"/>
    <property type="match status" value="1"/>
</dbReference>
<dbReference type="EMBL" id="JAOCKG010000002">
    <property type="protein sequence ID" value="MDH2049699.1"/>
    <property type="molecule type" value="Genomic_DNA"/>
</dbReference>
<organism evidence="7 8">
    <name type="scientific">Achromobacter marplatensis</name>
    <dbReference type="NCBI Taxonomy" id="470868"/>
    <lineage>
        <taxon>Bacteria</taxon>
        <taxon>Pseudomonadati</taxon>
        <taxon>Pseudomonadota</taxon>
        <taxon>Betaproteobacteria</taxon>
        <taxon>Burkholderiales</taxon>
        <taxon>Alcaligenaceae</taxon>
        <taxon>Achromobacter</taxon>
    </lineage>
</organism>
<name>A0AA43B0G5_9BURK</name>
<dbReference type="AlphaFoldDB" id="A0AA43B0G5"/>
<protein>
    <submittedName>
        <fullName evidence="7">ShlB/FhaC/HecB family hemolysin secretion/activation protein</fullName>
    </submittedName>
</protein>
<evidence type="ECO:0000256" key="3">
    <source>
        <dbReference type="ARBA" id="ARBA00023237"/>
    </source>
</evidence>
<evidence type="ECO:0000313" key="7">
    <source>
        <dbReference type="EMBL" id="MDH2049699.1"/>
    </source>
</evidence>
<dbReference type="InterPro" id="IPR013686">
    <property type="entry name" value="Polypept-transport_assoc_ShlB"/>
</dbReference>
<evidence type="ECO:0000313" key="8">
    <source>
        <dbReference type="Proteomes" id="UP001161276"/>
    </source>
</evidence>
<feature type="compositionally biased region" description="Polar residues" evidence="4">
    <location>
        <begin position="82"/>
        <end position="92"/>
    </location>
</feature>
<accession>A0AA43B0G5</accession>
<reference evidence="7" key="1">
    <citation type="submission" date="2022-09" db="EMBL/GenBank/DDBJ databases">
        <title>Intensive care unit water sources are persistently colonized with multi-drug resistant bacteria and are the site of extensive horizontal gene transfer of antibiotic resistance genes.</title>
        <authorList>
            <person name="Diorio-Toth L."/>
        </authorList>
    </citation>
    <scope>NUCLEOTIDE SEQUENCE</scope>
    <source>
        <strain evidence="7">GD03676</strain>
    </source>
</reference>
<feature type="region of interest" description="Disordered" evidence="4">
    <location>
        <begin position="75"/>
        <end position="95"/>
    </location>
</feature>
<comment type="caution">
    <text evidence="7">The sequence shown here is derived from an EMBL/GenBank/DDBJ whole genome shotgun (WGS) entry which is preliminary data.</text>
</comment>
<keyword evidence="2" id="KW-0812">Transmembrane</keyword>
<dbReference type="Gene3D" id="2.40.160.50">
    <property type="entry name" value="membrane protein fhac: a member of the omp85/tpsb transporter family"/>
    <property type="match status" value="1"/>
</dbReference>
<keyword evidence="1" id="KW-1134">Transmembrane beta strand</keyword>
<dbReference type="Proteomes" id="UP001161276">
    <property type="component" value="Unassembled WGS sequence"/>
</dbReference>
<evidence type="ECO:0000256" key="2">
    <source>
        <dbReference type="ARBA" id="ARBA00022692"/>
    </source>
</evidence>
<dbReference type="PANTHER" id="PTHR34597:SF1">
    <property type="entry name" value="HEME_HEMOPEXIN TRANSPORTER PROTEIN HUXB"/>
    <property type="match status" value="1"/>
</dbReference>
<dbReference type="Gene3D" id="3.10.20.310">
    <property type="entry name" value="membrane protein fhac"/>
    <property type="match status" value="1"/>
</dbReference>
<feature type="domain" description="Polypeptide-transport-associated ShlB-type" evidence="6">
    <location>
        <begin position="98"/>
        <end position="172"/>
    </location>
</feature>
<dbReference type="Pfam" id="PF03865">
    <property type="entry name" value="ShlB"/>
    <property type="match status" value="1"/>
</dbReference>
<gene>
    <name evidence="7" type="ORF">N5K24_04810</name>
</gene>
<evidence type="ECO:0000256" key="4">
    <source>
        <dbReference type="SAM" id="MobiDB-lite"/>
    </source>
</evidence>
<feature type="domain" description="Haemolysin activator HlyB C-terminal" evidence="5">
    <location>
        <begin position="234"/>
        <end position="524"/>
    </location>
</feature>
<dbReference type="InterPro" id="IPR051544">
    <property type="entry name" value="TPS_OM_transporter"/>
</dbReference>
<evidence type="ECO:0000259" key="5">
    <source>
        <dbReference type="Pfam" id="PF03865"/>
    </source>
</evidence>
<evidence type="ECO:0000256" key="1">
    <source>
        <dbReference type="ARBA" id="ARBA00022452"/>
    </source>
</evidence>
<dbReference type="GO" id="GO:0008320">
    <property type="term" value="F:protein transmembrane transporter activity"/>
    <property type="evidence" value="ECO:0007669"/>
    <property type="project" value="TreeGrafter"/>
</dbReference>
<dbReference type="GO" id="GO:0098046">
    <property type="term" value="C:type V protein secretion system complex"/>
    <property type="evidence" value="ECO:0007669"/>
    <property type="project" value="TreeGrafter"/>
</dbReference>
<evidence type="ECO:0000259" key="6">
    <source>
        <dbReference type="Pfam" id="PF08479"/>
    </source>
</evidence>
<sequence length="583" mass="63719">MFHDALAIVRRKIFPGRSNFTPPCFSTPGLRWRLTVGLLLSLPPLAAPAQVPDAGRALRELESTLPAFAPPAAQPSLDVAAPSSQPSTTGQSEGPGVLISGFQLRGNQVFEDAELLLLLADLSGTEQSLDGLRAATDRITEFYQGRGYLLARAYLPPQEIVEGVVQIAIQEGVYDSVTLNNQSRVSDAVLQRAFSPLRQGDTVHLDTLDNRLMLVNDMPGIQVQGTLRPGKTPGSTDLFVDAEPGPLTAGSLDVDNFGGYYTGEFRMAGTLDVNSPLRLGDQLNLRLLTSDKKQRYYRAAYQVPVGPHLTRLGVSASNMRYRLGRDFDLLDAHGKASIVSLFVQQPLLRSRHQTLQAQLQYDDKSMRDAMDLFEVVNRKHVGLWTASLNGSRDDGLMGGGRTAMYLSYGIGSLQLRDAGSRQGDRLYSRSAGRFGKANITLLRLQNLPGPFMLSAQLNAQLASKNLDSSEKFSLGGPFGVRAFPNGAASGDEGWQGSLDLRYLPMPGLQLGVFLDKGAVRLNKRPWASGRNSQQLSAMGVSLIQSGQQHQITLTAAWPLEQNNYQQEGPKREPRLWFQATRLF</sequence>
<dbReference type="GO" id="GO:0046819">
    <property type="term" value="P:protein secretion by the type V secretion system"/>
    <property type="evidence" value="ECO:0007669"/>
    <property type="project" value="TreeGrafter"/>
</dbReference>
<dbReference type="InterPro" id="IPR005565">
    <property type="entry name" value="Hemolysn_activator_HlyB_C"/>
</dbReference>
<dbReference type="Pfam" id="PF08479">
    <property type="entry name" value="POTRA_2"/>
    <property type="match status" value="1"/>
</dbReference>
<keyword evidence="1" id="KW-0472">Membrane</keyword>